<feature type="domain" description="GerMN" evidence="3">
    <location>
        <begin position="131"/>
        <end position="216"/>
    </location>
</feature>
<accession>A0A0M1P305</accession>
<gene>
    <name evidence="4" type="ORF">AM231_06510</name>
</gene>
<dbReference type="SMART" id="SM00909">
    <property type="entry name" value="Germane"/>
    <property type="match status" value="1"/>
</dbReference>
<proteinExistence type="predicted"/>
<evidence type="ECO:0000313" key="5">
    <source>
        <dbReference type="Proteomes" id="UP000036932"/>
    </source>
</evidence>
<feature type="chain" id="PRO_5038828173" description="GerMN domain-containing protein" evidence="2">
    <location>
        <begin position="22"/>
        <end position="228"/>
    </location>
</feature>
<protein>
    <recommendedName>
        <fullName evidence="3">GerMN domain-containing protein</fullName>
    </recommendedName>
</protein>
<dbReference type="Pfam" id="PF10646">
    <property type="entry name" value="Germane"/>
    <property type="match status" value="1"/>
</dbReference>
<dbReference type="EMBL" id="LIUT01000001">
    <property type="protein sequence ID" value="KOR88846.1"/>
    <property type="molecule type" value="Genomic_DNA"/>
</dbReference>
<comment type="caution">
    <text evidence="4">The sequence shown here is derived from an EMBL/GenBank/DDBJ whole genome shotgun (WGS) entry which is preliminary data.</text>
</comment>
<evidence type="ECO:0000313" key="4">
    <source>
        <dbReference type="EMBL" id="KOR88846.1"/>
    </source>
</evidence>
<dbReference type="PATRIC" id="fig|1705565.3.peg.3206"/>
<feature type="compositionally biased region" description="Low complexity" evidence="1">
    <location>
        <begin position="68"/>
        <end position="86"/>
    </location>
</feature>
<dbReference type="InterPro" id="IPR019606">
    <property type="entry name" value="GerMN"/>
</dbReference>
<keyword evidence="2" id="KW-0732">Signal</keyword>
<dbReference type="Proteomes" id="UP000036932">
    <property type="component" value="Unassembled WGS sequence"/>
</dbReference>
<evidence type="ECO:0000259" key="3">
    <source>
        <dbReference type="SMART" id="SM00909"/>
    </source>
</evidence>
<organism evidence="4 5">
    <name type="scientific">Paenibacillus solani</name>
    <dbReference type="NCBI Taxonomy" id="1705565"/>
    <lineage>
        <taxon>Bacteria</taxon>
        <taxon>Bacillati</taxon>
        <taxon>Bacillota</taxon>
        <taxon>Bacilli</taxon>
        <taxon>Bacillales</taxon>
        <taxon>Paenibacillaceae</taxon>
        <taxon>Paenibacillus</taxon>
    </lineage>
</organism>
<sequence>MNKKYWMTGLLSLLLVFSAGCGQKPAAAPAGTSPDHAAGQVETATNETDNTAVVDDGEVEDVVVNANEGGEALPQQTAGENTATTTETKDVKAANADSKKAQIKLYYTDPEVMDLKEANREIAYSGEEDKFKKAFEELQKSDDAQLNPLWSEKIRLNSIKFDNGALTLDITKPDEANLGSGGEMFAIEALQKTFFQFEEVKSLELLVDGQQIESLMGHVELEHPMVRN</sequence>
<dbReference type="PROSITE" id="PS51257">
    <property type="entry name" value="PROKAR_LIPOPROTEIN"/>
    <property type="match status" value="1"/>
</dbReference>
<dbReference type="OrthoDB" id="1954033at2"/>
<name>A0A0M1P305_9BACL</name>
<feature type="signal peptide" evidence="2">
    <location>
        <begin position="1"/>
        <end position="21"/>
    </location>
</feature>
<keyword evidence="5" id="KW-1185">Reference proteome</keyword>
<evidence type="ECO:0000256" key="1">
    <source>
        <dbReference type="SAM" id="MobiDB-lite"/>
    </source>
</evidence>
<reference evidence="5" key="1">
    <citation type="submission" date="2015-08" db="EMBL/GenBank/DDBJ databases">
        <title>Genome sequencing project for genomic taxonomy and phylogenomics of Bacillus-like bacteria.</title>
        <authorList>
            <person name="Liu B."/>
            <person name="Wang J."/>
            <person name="Zhu Y."/>
            <person name="Liu G."/>
            <person name="Chen Q."/>
            <person name="Chen Z."/>
            <person name="Lan J."/>
            <person name="Che J."/>
            <person name="Ge C."/>
            <person name="Shi H."/>
            <person name="Pan Z."/>
            <person name="Liu X."/>
        </authorList>
    </citation>
    <scope>NUCLEOTIDE SEQUENCE [LARGE SCALE GENOMIC DNA]</scope>
    <source>
        <strain evidence="5">FJAT-22460</strain>
    </source>
</reference>
<dbReference type="RefSeq" id="WP_054401750.1">
    <property type="nucleotide sequence ID" value="NZ_LIUT01000001.1"/>
</dbReference>
<dbReference type="AlphaFoldDB" id="A0A0M1P305"/>
<evidence type="ECO:0000256" key="2">
    <source>
        <dbReference type="SAM" id="SignalP"/>
    </source>
</evidence>
<feature type="region of interest" description="Disordered" evidence="1">
    <location>
        <begin position="68"/>
        <end position="94"/>
    </location>
</feature>